<evidence type="ECO:0000313" key="3">
    <source>
        <dbReference type="Proteomes" id="UP001057375"/>
    </source>
</evidence>
<dbReference type="EMBL" id="BQXS01011879">
    <property type="protein sequence ID" value="GKT17767.1"/>
    <property type="molecule type" value="Genomic_DNA"/>
</dbReference>
<evidence type="ECO:0000313" key="2">
    <source>
        <dbReference type="EMBL" id="GKT17767.1"/>
    </source>
</evidence>
<feature type="compositionally biased region" description="Low complexity" evidence="1">
    <location>
        <begin position="298"/>
        <end position="311"/>
    </location>
</feature>
<sequence>MKSSKDQHSLIIRDLIKKFYQYSTIQHDRSDDHVVGAMFEENGIYKRNGKTYEGRKAIDDYFSKAIPKRSDFKTLTNVIGMAHHEIPKHSEQIDHQLFHVHTYGIEIKEQSPHDKIEVTPFYDSFVFIRSPPNPSDASHTIRFLSIIRQSFESFLDDKHEKEVAKKDIPVIPPQGPEMFQTTQPGMPEGYHSQSISSYPHQNITTQTNPSVLDAAFVGFHSSPTIHPTHDMGGISPMGYAQPSSYSHNPSEPDGLMRTPSSGYPPSMMTMAGPSREMTPSDSYYSHHHSPMGRRSDTSYKSSHQSSYSSRQRGSRRGRGRGSSHRPRSDRGSSQRTSYHQQSGGRRDSFSRYGFIKDSSKFEVSTSVGGTYFELSASIPDQSKSALVRHCNSVGEKYGIQFKMAEKQCKEAIDDTTKMDQDLTHCSYVYGTFDVDPFSKKEFMDELQKIPLTSDPSDTTVLKIFVKEM</sequence>
<reference evidence="2" key="1">
    <citation type="submission" date="2022-03" db="EMBL/GenBank/DDBJ databases">
        <title>Draft genome sequence of Aduncisulcus paluster, a free-living microaerophilic Fornicata.</title>
        <authorList>
            <person name="Yuyama I."/>
            <person name="Kume K."/>
            <person name="Tamura T."/>
            <person name="Inagaki Y."/>
            <person name="Hashimoto T."/>
        </authorList>
    </citation>
    <scope>NUCLEOTIDE SEQUENCE</scope>
    <source>
        <strain evidence="2">NY0171</strain>
    </source>
</reference>
<gene>
    <name evidence="2" type="ORF">ADUPG1_011172</name>
</gene>
<feature type="compositionally biased region" description="Basic residues" evidence="1">
    <location>
        <begin position="312"/>
        <end position="325"/>
    </location>
</feature>
<comment type="caution">
    <text evidence="2">The sequence shown here is derived from an EMBL/GenBank/DDBJ whole genome shotgun (WGS) entry which is preliminary data.</text>
</comment>
<keyword evidence="3" id="KW-1185">Reference proteome</keyword>
<dbReference type="Proteomes" id="UP001057375">
    <property type="component" value="Unassembled WGS sequence"/>
</dbReference>
<protein>
    <submittedName>
        <fullName evidence="2">Uncharacterized protein</fullName>
    </submittedName>
</protein>
<name>A0ABQ5JZN2_9EUKA</name>
<organism evidence="2 3">
    <name type="scientific">Aduncisulcus paluster</name>
    <dbReference type="NCBI Taxonomy" id="2918883"/>
    <lineage>
        <taxon>Eukaryota</taxon>
        <taxon>Metamonada</taxon>
        <taxon>Carpediemonas-like organisms</taxon>
        <taxon>Aduncisulcus</taxon>
    </lineage>
</organism>
<evidence type="ECO:0000256" key="1">
    <source>
        <dbReference type="SAM" id="MobiDB-lite"/>
    </source>
</evidence>
<proteinExistence type="predicted"/>
<accession>A0ABQ5JZN2</accession>
<feature type="compositionally biased region" description="Polar residues" evidence="1">
    <location>
        <begin position="334"/>
        <end position="343"/>
    </location>
</feature>
<feature type="region of interest" description="Disordered" evidence="1">
    <location>
        <begin position="227"/>
        <end position="351"/>
    </location>
</feature>